<reference evidence="2 3" key="1">
    <citation type="journal article" date="2016" name="Mol. Biol. Evol.">
        <title>Comparative Genomics of Early-Diverging Mushroom-Forming Fungi Provides Insights into the Origins of Lignocellulose Decay Capabilities.</title>
        <authorList>
            <person name="Nagy L.G."/>
            <person name="Riley R."/>
            <person name="Tritt A."/>
            <person name="Adam C."/>
            <person name="Daum C."/>
            <person name="Floudas D."/>
            <person name="Sun H."/>
            <person name="Yadav J.S."/>
            <person name="Pangilinan J."/>
            <person name="Larsson K.H."/>
            <person name="Matsuura K."/>
            <person name="Barry K."/>
            <person name="Labutti K."/>
            <person name="Kuo R."/>
            <person name="Ohm R.A."/>
            <person name="Bhattacharya S.S."/>
            <person name="Shirouzu T."/>
            <person name="Yoshinaga Y."/>
            <person name="Martin F.M."/>
            <person name="Grigoriev I.V."/>
            <person name="Hibbett D.S."/>
        </authorList>
    </citation>
    <scope>NUCLEOTIDE SEQUENCE [LARGE SCALE GENOMIC DNA]</scope>
    <source>
        <strain evidence="2 3">HHB12029</strain>
    </source>
</reference>
<protein>
    <submittedName>
        <fullName evidence="2">Uncharacterized protein</fullName>
    </submittedName>
</protein>
<dbReference type="InParanoid" id="A0A165C2G7"/>
<dbReference type="EMBL" id="KV426374">
    <property type="protein sequence ID" value="KZV81693.1"/>
    <property type="molecule type" value="Genomic_DNA"/>
</dbReference>
<feature type="compositionally biased region" description="Polar residues" evidence="1">
    <location>
        <begin position="167"/>
        <end position="180"/>
    </location>
</feature>
<proteinExistence type="predicted"/>
<accession>A0A165C2G7</accession>
<feature type="compositionally biased region" description="Basic and acidic residues" evidence="1">
    <location>
        <begin position="197"/>
        <end position="212"/>
    </location>
</feature>
<dbReference type="OrthoDB" id="2665372at2759"/>
<dbReference type="Proteomes" id="UP000077266">
    <property type="component" value="Unassembled WGS sequence"/>
</dbReference>
<feature type="compositionally biased region" description="Basic and acidic residues" evidence="1">
    <location>
        <begin position="64"/>
        <end position="79"/>
    </location>
</feature>
<feature type="compositionally biased region" description="Basic and acidic residues" evidence="1">
    <location>
        <begin position="127"/>
        <end position="136"/>
    </location>
</feature>
<gene>
    <name evidence="2" type="ORF">EXIGLDRAFT_703421</name>
</gene>
<keyword evidence="3" id="KW-1185">Reference proteome</keyword>
<feature type="non-terminal residue" evidence="2">
    <location>
        <position position="338"/>
    </location>
</feature>
<feature type="compositionally biased region" description="Low complexity" evidence="1">
    <location>
        <begin position="215"/>
        <end position="224"/>
    </location>
</feature>
<dbReference type="AlphaFoldDB" id="A0A165C2G7"/>
<feature type="region of interest" description="Disordered" evidence="1">
    <location>
        <begin position="1"/>
        <end position="136"/>
    </location>
</feature>
<evidence type="ECO:0000256" key="1">
    <source>
        <dbReference type="SAM" id="MobiDB-lite"/>
    </source>
</evidence>
<feature type="compositionally biased region" description="Acidic residues" evidence="1">
    <location>
        <begin position="80"/>
        <end position="89"/>
    </location>
</feature>
<evidence type="ECO:0000313" key="3">
    <source>
        <dbReference type="Proteomes" id="UP000077266"/>
    </source>
</evidence>
<feature type="region of interest" description="Disordered" evidence="1">
    <location>
        <begin position="165"/>
        <end position="231"/>
    </location>
</feature>
<sequence>MNRGRKAASTLSSKVTRFNARGPAASHDQNQPPKPGRTVRSMATAVKERDEHEAKRRKILGDLLDSRKRAEEPRDRDESAADDEWEDFSAFDFPDPLAGAAAGNGEPDSVQAGGVGTFVPSSLPYKPRIDTRTRAEQIKKQDDAWAELLPQAVDAYLAWKHGEREQPNNVHNGPTGAQNRATAAADVTDDPPADGMDVARDDEAGRDAERPALDPPQHTGTTQPPTVPSIPLGGDWFTVAAIRDTDFQRDWRVEQAAGEHPVLSVIRAGMMPCSPVIPSVAISMGILELYYRVRSHAPRLGIQPFVRGLCDKYMCHYRPYLREQFALAFDMYLAVQRE</sequence>
<evidence type="ECO:0000313" key="2">
    <source>
        <dbReference type="EMBL" id="KZV81693.1"/>
    </source>
</evidence>
<organism evidence="2 3">
    <name type="scientific">Exidia glandulosa HHB12029</name>
    <dbReference type="NCBI Taxonomy" id="1314781"/>
    <lineage>
        <taxon>Eukaryota</taxon>
        <taxon>Fungi</taxon>
        <taxon>Dikarya</taxon>
        <taxon>Basidiomycota</taxon>
        <taxon>Agaricomycotina</taxon>
        <taxon>Agaricomycetes</taxon>
        <taxon>Auriculariales</taxon>
        <taxon>Exidiaceae</taxon>
        <taxon>Exidia</taxon>
    </lineage>
</organism>
<name>A0A165C2G7_EXIGL</name>